<proteinExistence type="predicted"/>
<dbReference type="InterPro" id="IPR012337">
    <property type="entry name" value="RNaseH-like_sf"/>
</dbReference>
<accession>A0A9P6KXI3</accession>
<protein>
    <recommendedName>
        <fullName evidence="1">Integrase catalytic domain-containing protein</fullName>
    </recommendedName>
</protein>
<dbReference type="Proteomes" id="UP000740883">
    <property type="component" value="Unassembled WGS sequence"/>
</dbReference>
<evidence type="ECO:0000313" key="3">
    <source>
        <dbReference type="Proteomes" id="UP000740883"/>
    </source>
</evidence>
<gene>
    <name evidence="2" type="ORF">NGRA_3088</name>
</gene>
<dbReference type="PROSITE" id="PS50994">
    <property type="entry name" value="INTEGRASE"/>
    <property type="match status" value="1"/>
</dbReference>
<dbReference type="Gene3D" id="3.30.420.10">
    <property type="entry name" value="Ribonuclease H-like superfamily/Ribonuclease H"/>
    <property type="match status" value="1"/>
</dbReference>
<dbReference type="InterPro" id="IPR036397">
    <property type="entry name" value="RNaseH_sf"/>
</dbReference>
<dbReference type="OrthoDB" id="121806at2759"/>
<sequence length="105" mass="12254">MKRVKKVLARCKRCNEYNPMGIDGFRYIVAFEPGETVAMDVIGHWERNYIATAIDYFSRFSMAKVYKRKTSENILEFLELVNRKLNIKMLITDGAKENTGDLIRV</sequence>
<name>A0A9P6KXI3_9MICR</name>
<evidence type="ECO:0000259" key="1">
    <source>
        <dbReference type="PROSITE" id="PS50994"/>
    </source>
</evidence>
<dbReference type="GO" id="GO:0003676">
    <property type="term" value="F:nucleic acid binding"/>
    <property type="evidence" value="ECO:0007669"/>
    <property type="project" value="InterPro"/>
</dbReference>
<dbReference type="GO" id="GO:0005634">
    <property type="term" value="C:nucleus"/>
    <property type="evidence" value="ECO:0007669"/>
    <property type="project" value="UniProtKB-ARBA"/>
</dbReference>
<organism evidence="2 3">
    <name type="scientific">Nosema granulosis</name>
    <dbReference type="NCBI Taxonomy" id="83296"/>
    <lineage>
        <taxon>Eukaryota</taxon>
        <taxon>Fungi</taxon>
        <taxon>Fungi incertae sedis</taxon>
        <taxon>Microsporidia</taxon>
        <taxon>Nosematidae</taxon>
        <taxon>Nosema</taxon>
    </lineage>
</organism>
<dbReference type="EMBL" id="SBJO01000566">
    <property type="protein sequence ID" value="KAF9760603.1"/>
    <property type="molecule type" value="Genomic_DNA"/>
</dbReference>
<dbReference type="GO" id="GO:0015074">
    <property type="term" value="P:DNA integration"/>
    <property type="evidence" value="ECO:0007669"/>
    <property type="project" value="InterPro"/>
</dbReference>
<comment type="caution">
    <text evidence="2">The sequence shown here is derived from an EMBL/GenBank/DDBJ whole genome shotgun (WGS) entry which is preliminary data.</text>
</comment>
<dbReference type="AlphaFoldDB" id="A0A9P6KXI3"/>
<feature type="domain" description="Integrase catalytic" evidence="1">
    <location>
        <begin position="29"/>
        <end position="105"/>
    </location>
</feature>
<dbReference type="SUPFAM" id="SSF53098">
    <property type="entry name" value="Ribonuclease H-like"/>
    <property type="match status" value="1"/>
</dbReference>
<reference evidence="2 3" key="1">
    <citation type="journal article" date="2020" name="Genome Biol. Evol.">
        <title>Comparative genomics of strictly vertically transmitted, feminizing microsporidia endosymbionts of amphipod crustaceans.</title>
        <authorList>
            <person name="Cormier A."/>
            <person name="Chebbi M.A."/>
            <person name="Giraud I."/>
            <person name="Wattier R."/>
            <person name="Teixeira M."/>
            <person name="Gilbert C."/>
            <person name="Rigaud T."/>
            <person name="Cordaux R."/>
        </authorList>
    </citation>
    <scope>NUCLEOTIDE SEQUENCE [LARGE SCALE GENOMIC DNA]</scope>
    <source>
        <strain evidence="2 3">Ou3-Ou53</strain>
    </source>
</reference>
<dbReference type="InterPro" id="IPR001584">
    <property type="entry name" value="Integrase_cat-core"/>
</dbReference>
<evidence type="ECO:0000313" key="2">
    <source>
        <dbReference type="EMBL" id="KAF9760603.1"/>
    </source>
</evidence>
<keyword evidence="3" id="KW-1185">Reference proteome</keyword>